<proteinExistence type="predicted"/>
<protein>
    <submittedName>
        <fullName evidence="1">Uncharacterized protein</fullName>
    </submittedName>
</protein>
<dbReference type="Proteomes" id="UP000004374">
    <property type="component" value="Unassembled WGS sequence"/>
</dbReference>
<evidence type="ECO:0000313" key="2">
    <source>
        <dbReference type="Proteomes" id="UP000004374"/>
    </source>
</evidence>
<comment type="caution">
    <text evidence="1">The sequence shown here is derived from an EMBL/GenBank/DDBJ whole genome shotgun (WGS) entry which is preliminary data.</text>
</comment>
<reference evidence="1 2" key="1">
    <citation type="journal article" date="2012" name="J. Bacteriol.">
        <title>Genome Sequence of the Protease-Producing Bacterium Rheinheimera nanhaiensis E407-8T, Isolated from Deep-Sea Sediment of the South China Sea.</title>
        <authorList>
            <person name="Zhang X.-Y."/>
            <person name="Zhang Y.-J."/>
            <person name="Qin Q.-L."/>
            <person name="Xie B.-B."/>
            <person name="Chen X.-L."/>
            <person name="Zhou B.-C."/>
            <person name="Zhang Y.-Z."/>
        </authorList>
    </citation>
    <scope>NUCLEOTIDE SEQUENCE [LARGE SCALE GENOMIC DNA]</scope>
    <source>
        <strain evidence="1 2">E407-8</strain>
    </source>
</reference>
<dbReference type="AlphaFoldDB" id="I1E383"/>
<name>I1E383_9GAMM</name>
<accession>I1E383</accession>
<gene>
    <name evidence="1" type="ORF">RNAN_3792</name>
</gene>
<sequence>MGLLQTVVAVALFFLASLKQFYRFRLARCVAVNRFSF</sequence>
<evidence type="ECO:0000313" key="1">
    <source>
        <dbReference type="EMBL" id="GAB60761.1"/>
    </source>
</evidence>
<keyword evidence="2" id="KW-1185">Reference proteome</keyword>
<dbReference type="EMBL" id="BAFK01000047">
    <property type="protein sequence ID" value="GAB60761.1"/>
    <property type="molecule type" value="Genomic_DNA"/>
</dbReference>
<organism evidence="1 2">
    <name type="scientific">Rheinheimera nanhaiensis E407-8</name>
    <dbReference type="NCBI Taxonomy" id="562729"/>
    <lineage>
        <taxon>Bacteria</taxon>
        <taxon>Pseudomonadati</taxon>
        <taxon>Pseudomonadota</taxon>
        <taxon>Gammaproteobacteria</taxon>
        <taxon>Chromatiales</taxon>
        <taxon>Chromatiaceae</taxon>
        <taxon>Rheinheimera</taxon>
    </lineage>
</organism>